<organism evidence="1 2">
    <name type="scientific">Ewingella americana</name>
    <dbReference type="NCBI Taxonomy" id="41202"/>
    <lineage>
        <taxon>Bacteria</taxon>
        <taxon>Pseudomonadati</taxon>
        <taxon>Pseudomonadota</taxon>
        <taxon>Gammaproteobacteria</taxon>
        <taxon>Enterobacterales</taxon>
        <taxon>Yersiniaceae</taxon>
        <taxon>Ewingella</taxon>
    </lineage>
</organism>
<dbReference type="EMBL" id="UGGO01000001">
    <property type="protein sequence ID" value="STQ46526.1"/>
    <property type="molecule type" value="Genomic_DNA"/>
</dbReference>
<dbReference type="GO" id="GO:0019146">
    <property type="term" value="F:arabinose-5-phosphate isomerase activity"/>
    <property type="evidence" value="ECO:0007669"/>
    <property type="project" value="UniProtKB-EC"/>
</dbReference>
<evidence type="ECO:0000313" key="2">
    <source>
        <dbReference type="Proteomes" id="UP000254304"/>
    </source>
</evidence>
<dbReference type="EC" id="5.3.1.13" evidence="1"/>
<protein>
    <submittedName>
        <fullName evidence="1">Arabinose 5-phosphate isomerase KdsD</fullName>
        <ecNumber evidence="1">5.3.1.13</ecNumber>
    </submittedName>
</protein>
<evidence type="ECO:0000313" key="1">
    <source>
        <dbReference type="EMBL" id="STQ46526.1"/>
    </source>
</evidence>
<accession>A0A377NKQ6</accession>
<dbReference type="Proteomes" id="UP000254304">
    <property type="component" value="Unassembled WGS sequence"/>
</dbReference>
<dbReference type="SUPFAM" id="SSF54631">
    <property type="entry name" value="CBS-domain pair"/>
    <property type="match status" value="1"/>
</dbReference>
<gene>
    <name evidence="1" type="primary">kdsD_2</name>
    <name evidence="1" type="ORF">NCTC12157_04310</name>
</gene>
<name>A0A377NKQ6_9GAMM</name>
<dbReference type="InterPro" id="IPR046342">
    <property type="entry name" value="CBS_dom_sf"/>
</dbReference>
<dbReference type="AlphaFoldDB" id="A0A377NKQ6"/>
<sequence length="52" mass="5601">MTPGGIRVRPNLLAVDALNLMQDRHITCVMVADGDHLLVCYICTTCCALAVV</sequence>
<reference evidence="1 2" key="1">
    <citation type="submission" date="2018-06" db="EMBL/GenBank/DDBJ databases">
        <authorList>
            <consortium name="Pathogen Informatics"/>
            <person name="Doyle S."/>
        </authorList>
    </citation>
    <scope>NUCLEOTIDE SEQUENCE [LARGE SCALE GENOMIC DNA]</scope>
    <source>
        <strain evidence="1 2">NCTC12157</strain>
    </source>
</reference>
<keyword evidence="1" id="KW-0413">Isomerase</keyword>
<proteinExistence type="predicted"/>
<dbReference type="Gene3D" id="3.10.580.10">
    <property type="entry name" value="CBS-domain"/>
    <property type="match status" value="1"/>
</dbReference>